<sequence>MSILASITTAHLDAPVKIAAEDLTDIMNDSNVSDSRCFPSGPSDGVDHVFPTTRSQAFVAAKAENGDSTMMNESENEQKLMLTSLQESTPQITGIIEEEARLVSMDTIILIGISQDWATAVSMLPSPNFNISGASWSYLLGCH</sequence>
<comment type="caution">
    <text evidence="1">The sequence shown here is derived from an EMBL/GenBank/DDBJ whole genome shotgun (WGS) entry which is preliminary data.</text>
</comment>
<dbReference type="OrthoDB" id="2418081at2759"/>
<protein>
    <submittedName>
        <fullName evidence="1">Uncharacterized protein</fullName>
    </submittedName>
</protein>
<proteinExistence type="predicted"/>
<keyword evidence="2" id="KW-1185">Reference proteome</keyword>
<organism evidence="1 2">
    <name type="scientific">Botrytis tulipae</name>
    <dbReference type="NCBI Taxonomy" id="87230"/>
    <lineage>
        <taxon>Eukaryota</taxon>
        <taxon>Fungi</taxon>
        <taxon>Dikarya</taxon>
        <taxon>Ascomycota</taxon>
        <taxon>Pezizomycotina</taxon>
        <taxon>Leotiomycetes</taxon>
        <taxon>Helotiales</taxon>
        <taxon>Sclerotiniaceae</taxon>
        <taxon>Botrytis</taxon>
    </lineage>
</organism>
<dbReference type="EMBL" id="PQXH01000205">
    <property type="protein sequence ID" value="TGO08519.1"/>
    <property type="molecule type" value="Genomic_DNA"/>
</dbReference>
<gene>
    <name evidence="1" type="ORF">BTUL_0205g00210</name>
</gene>
<accession>A0A4Z1EBD8</accession>
<evidence type="ECO:0000313" key="2">
    <source>
        <dbReference type="Proteomes" id="UP000297777"/>
    </source>
</evidence>
<reference evidence="1 2" key="1">
    <citation type="submission" date="2017-12" db="EMBL/GenBank/DDBJ databases">
        <title>Comparative genomics of Botrytis spp.</title>
        <authorList>
            <person name="Valero-Jimenez C.A."/>
            <person name="Tapia P."/>
            <person name="Veloso J."/>
            <person name="Silva-Moreno E."/>
            <person name="Staats M."/>
            <person name="Valdes J.H."/>
            <person name="Van Kan J.A.L."/>
        </authorList>
    </citation>
    <scope>NUCLEOTIDE SEQUENCE [LARGE SCALE GENOMIC DNA]</scope>
    <source>
        <strain evidence="1 2">Bt9001</strain>
    </source>
</reference>
<evidence type="ECO:0000313" key="1">
    <source>
        <dbReference type="EMBL" id="TGO08519.1"/>
    </source>
</evidence>
<dbReference type="Proteomes" id="UP000297777">
    <property type="component" value="Unassembled WGS sequence"/>
</dbReference>
<name>A0A4Z1EBD8_9HELO</name>
<dbReference type="AlphaFoldDB" id="A0A4Z1EBD8"/>